<comment type="similarity">
    <text evidence="3 7">Belongs to the alanine racemase family.</text>
</comment>
<reference evidence="13" key="1">
    <citation type="submission" date="2015-05" db="EMBL/GenBank/DDBJ databases">
        <title>Draft genome of Nitrosomonas communis strain Nm2.</title>
        <authorList>
            <person name="Kozlowski J.A."/>
            <person name="Kits K.D."/>
            <person name="Stein L.Y."/>
        </authorList>
    </citation>
    <scope>NUCLEOTIDE SEQUENCE [LARGE SCALE GENOMIC DNA]</scope>
    <source>
        <strain evidence="13">Nm2</strain>
    </source>
</reference>
<dbReference type="GO" id="GO:0005829">
    <property type="term" value="C:cytosol"/>
    <property type="evidence" value="ECO:0007669"/>
    <property type="project" value="TreeGrafter"/>
</dbReference>
<dbReference type="InterPro" id="IPR009006">
    <property type="entry name" value="Ala_racemase/Decarboxylase_C"/>
</dbReference>
<dbReference type="PROSITE" id="PS00395">
    <property type="entry name" value="ALANINE_RACEMASE"/>
    <property type="match status" value="1"/>
</dbReference>
<evidence type="ECO:0000256" key="4">
    <source>
        <dbReference type="ARBA" id="ARBA00013089"/>
    </source>
</evidence>
<dbReference type="UniPathway" id="UPA00042">
    <property type="reaction ID" value="UER00497"/>
</dbReference>
<dbReference type="CDD" id="cd06827">
    <property type="entry name" value="PLPDE_III_AR_proteobact"/>
    <property type="match status" value="1"/>
</dbReference>
<dbReference type="PANTHER" id="PTHR30511">
    <property type="entry name" value="ALANINE RACEMASE"/>
    <property type="match status" value="1"/>
</dbReference>
<dbReference type="AlphaFoldDB" id="A0A0F7KFX3"/>
<dbReference type="InterPro" id="IPR000821">
    <property type="entry name" value="Ala_racemase"/>
</dbReference>
<evidence type="ECO:0000256" key="3">
    <source>
        <dbReference type="ARBA" id="ARBA00007880"/>
    </source>
</evidence>
<dbReference type="GO" id="GO:0030632">
    <property type="term" value="P:D-alanine biosynthetic process"/>
    <property type="evidence" value="ECO:0007669"/>
    <property type="project" value="UniProtKB-UniRule"/>
</dbReference>
<evidence type="ECO:0000256" key="6">
    <source>
        <dbReference type="ARBA" id="ARBA00023235"/>
    </source>
</evidence>
<evidence type="ECO:0000256" key="7">
    <source>
        <dbReference type="HAMAP-Rule" id="MF_01201"/>
    </source>
</evidence>
<dbReference type="OrthoDB" id="9813814at2"/>
<dbReference type="PRINTS" id="PR00992">
    <property type="entry name" value="ALARACEMASE"/>
</dbReference>
<dbReference type="Proteomes" id="UP000324176">
    <property type="component" value="Unassembled WGS sequence"/>
</dbReference>
<dbReference type="Pfam" id="PF01168">
    <property type="entry name" value="Ala_racemase_N"/>
    <property type="match status" value="1"/>
</dbReference>
<organism evidence="11 13">
    <name type="scientific">Nitrosomonas communis</name>
    <dbReference type="NCBI Taxonomy" id="44574"/>
    <lineage>
        <taxon>Bacteria</taxon>
        <taxon>Pseudomonadati</taxon>
        <taxon>Pseudomonadota</taxon>
        <taxon>Betaproteobacteria</taxon>
        <taxon>Nitrosomonadales</taxon>
        <taxon>Nitrosomonadaceae</taxon>
        <taxon>Nitrosomonas</taxon>
    </lineage>
</organism>
<dbReference type="RefSeq" id="WP_046850366.1">
    <property type="nucleotide sequence ID" value="NZ_CP011451.1"/>
</dbReference>
<keyword evidence="13" id="KW-1185">Reference proteome</keyword>
<comment type="catalytic activity">
    <reaction evidence="1 7">
        <text>L-alanine = D-alanine</text>
        <dbReference type="Rhea" id="RHEA:20249"/>
        <dbReference type="ChEBI" id="CHEBI:57416"/>
        <dbReference type="ChEBI" id="CHEBI:57972"/>
        <dbReference type="EC" id="5.1.1.1"/>
    </reaction>
</comment>
<dbReference type="EMBL" id="VNHT01000067">
    <property type="protein sequence ID" value="TYP78880.1"/>
    <property type="molecule type" value="Genomic_DNA"/>
</dbReference>
<proteinExistence type="inferred from homology"/>
<dbReference type="Gene3D" id="3.20.20.10">
    <property type="entry name" value="Alanine racemase"/>
    <property type="match status" value="1"/>
</dbReference>
<dbReference type="NCBIfam" id="TIGR00492">
    <property type="entry name" value="alr"/>
    <property type="match status" value="1"/>
</dbReference>
<dbReference type="Gene3D" id="2.40.37.10">
    <property type="entry name" value="Lyase, Ornithine Decarboxylase, Chain A, domain 1"/>
    <property type="match status" value="1"/>
</dbReference>
<comment type="function">
    <text evidence="7">Catalyzes the interconversion of L-alanine and D-alanine. May also act on other amino acids.</text>
</comment>
<feature type="modified residue" description="N6-(pyridoxal phosphate)lysine" evidence="7 8">
    <location>
        <position position="35"/>
    </location>
</feature>
<keyword evidence="5 7" id="KW-0663">Pyridoxal phosphate</keyword>
<evidence type="ECO:0000313" key="14">
    <source>
        <dbReference type="Proteomes" id="UP000324176"/>
    </source>
</evidence>
<dbReference type="SUPFAM" id="SSF50621">
    <property type="entry name" value="Alanine racemase C-terminal domain-like"/>
    <property type="match status" value="1"/>
</dbReference>
<evidence type="ECO:0000256" key="1">
    <source>
        <dbReference type="ARBA" id="ARBA00000316"/>
    </source>
</evidence>
<dbReference type="FunFam" id="3.20.20.10:FF:000002">
    <property type="entry name" value="Alanine racemase"/>
    <property type="match status" value="1"/>
</dbReference>
<comment type="pathway">
    <text evidence="7">Amino-acid biosynthesis; D-alanine biosynthesis; D-alanine from L-alanine: step 1/1.</text>
</comment>
<evidence type="ECO:0000313" key="11">
    <source>
        <dbReference type="EMBL" id="AKH38316.1"/>
    </source>
</evidence>
<dbReference type="KEGG" id="nco:AAW31_11775"/>
<dbReference type="Pfam" id="PF00842">
    <property type="entry name" value="Ala_racemase_C"/>
    <property type="match status" value="1"/>
</dbReference>
<dbReference type="HAMAP" id="MF_01201">
    <property type="entry name" value="Ala_racemase"/>
    <property type="match status" value="1"/>
</dbReference>
<feature type="binding site" evidence="7 9">
    <location>
        <position position="303"/>
    </location>
    <ligand>
        <name>substrate</name>
    </ligand>
</feature>
<dbReference type="InterPro" id="IPR001608">
    <property type="entry name" value="Ala_racemase_N"/>
</dbReference>
<evidence type="ECO:0000256" key="2">
    <source>
        <dbReference type="ARBA" id="ARBA00001933"/>
    </source>
</evidence>
<evidence type="ECO:0000313" key="12">
    <source>
        <dbReference type="EMBL" id="TYP78880.1"/>
    </source>
</evidence>
<feature type="active site" description="Proton acceptor; specific for L-alanine" evidence="7">
    <location>
        <position position="255"/>
    </location>
</feature>
<dbReference type="InterPro" id="IPR020622">
    <property type="entry name" value="Ala_racemase_pyridoxalP-BS"/>
</dbReference>
<dbReference type="SMART" id="SM01005">
    <property type="entry name" value="Ala_racemase_C"/>
    <property type="match status" value="1"/>
</dbReference>
<accession>A0A0F7KFX3</accession>
<evidence type="ECO:0000256" key="8">
    <source>
        <dbReference type="PIRSR" id="PIRSR600821-50"/>
    </source>
</evidence>
<protein>
    <recommendedName>
        <fullName evidence="4 7">Alanine racemase</fullName>
        <ecNumber evidence="4 7">5.1.1.1</ecNumber>
    </recommendedName>
</protein>
<evidence type="ECO:0000259" key="10">
    <source>
        <dbReference type="SMART" id="SM01005"/>
    </source>
</evidence>
<keyword evidence="6 7" id="KW-0413">Isomerase</keyword>
<dbReference type="GO" id="GO:0008784">
    <property type="term" value="F:alanine racemase activity"/>
    <property type="evidence" value="ECO:0007669"/>
    <property type="project" value="UniProtKB-UniRule"/>
</dbReference>
<dbReference type="PATRIC" id="fig|44574.3.peg.2870"/>
<dbReference type="EC" id="5.1.1.1" evidence="4 7"/>
<dbReference type="GO" id="GO:0030170">
    <property type="term" value="F:pyridoxal phosphate binding"/>
    <property type="evidence" value="ECO:0007669"/>
    <property type="project" value="UniProtKB-UniRule"/>
</dbReference>
<dbReference type="EMBL" id="CP011451">
    <property type="protein sequence ID" value="AKH38316.1"/>
    <property type="molecule type" value="Genomic_DNA"/>
</dbReference>
<comment type="cofactor">
    <cofactor evidence="2 7 8">
        <name>pyridoxal 5'-phosphate</name>
        <dbReference type="ChEBI" id="CHEBI:597326"/>
    </cofactor>
</comment>
<evidence type="ECO:0000313" key="13">
    <source>
        <dbReference type="Proteomes" id="UP000034156"/>
    </source>
</evidence>
<feature type="active site" description="Proton acceptor; specific for D-alanine" evidence="7">
    <location>
        <position position="35"/>
    </location>
</feature>
<dbReference type="SUPFAM" id="SSF51419">
    <property type="entry name" value="PLP-binding barrel"/>
    <property type="match status" value="1"/>
</dbReference>
<dbReference type="PANTHER" id="PTHR30511:SF0">
    <property type="entry name" value="ALANINE RACEMASE, CATABOLIC-RELATED"/>
    <property type="match status" value="1"/>
</dbReference>
<dbReference type="InterPro" id="IPR011079">
    <property type="entry name" value="Ala_racemase_C"/>
</dbReference>
<feature type="binding site" evidence="7 9">
    <location>
        <position position="130"/>
    </location>
    <ligand>
        <name>substrate</name>
    </ligand>
</feature>
<feature type="domain" description="Alanine racemase C-terminal" evidence="10">
    <location>
        <begin position="234"/>
        <end position="358"/>
    </location>
</feature>
<gene>
    <name evidence="11" type="ORF">AAW31_11775</name>
    <name evidence="12" type="ORF">BCL69_106717</name>
</gene>
<sequence>MSRPIHARIDLVALQHNLCIARKHAQNARLIVVLKANAYGHGLLNIASALKTADAFAVLEIDAAVRLREAGIYQPILLLEGFFSEADLAIIRQYQLTTVIHHHEQLAMLSSSKLETKINVFLKINTGMNRLGFTPEEGLVALKILKNNPRIDQITLMTHFACADDPFKEDEVNQQLKRFDLFAGKYPLPCSLANSAAILQYPKTHADWVRPGIMLYGASPLIDKTASELGLRPVMTVSSKIIAIQHLAAKEKVGYGGQFQTEQPMNIGIVACGYADGYPRHAPTGTPVLVNGQRTRIIGRISMDMLTIDLTSIKNASIGSPVILWGNELPIEEVAKFAGTISYELFCALSSRVKTITVTNENQ</sequence>
<name>A0A0F7KFX3_9PROT</name>
<dbReference type="InterPro" id="IPR029066">
    <property type="entry name" value="PLP-binding_barrel"/>
</dbReference>
<reference evidence="12 14" key="3">
    <citation type="submission" date="2019-07" db="EMBL/GenBank/DDBJ databases">
        <title>Active sludge and wastewater microbial communities from Klosterneuburg, Austria.</title>
        <authorList>
            <person name="Wagner M."/>
        </authorList>
    </citation>
    <scope>NUCLEOTIDE SEQUENCE [LARGE SCALE GENOMIC DNA]</scope>
    <source>
        <strain evidence="12 14">Nm2</strain>
    </source>
</reference>
<reference evidence="11 13" key="2">
    <citation type="journal article" date="2016" name="Genome Announc.">
        <title>Genome Sequence of Nitrosomonas communis Strain Nm2, a Mesophilic Ammonia-Oxidizing Bacterium Isolated from Mediterranean Soil.</title>
        <authorList>
            <person name="Kozlowski J.A."/>
            <person name="Kits K.D."/>
            <person name="Stein L.Y."/>
        </authorList>
    </citation>
    <scope>NUCLEOTIDE SEQUENCE [LARGE SCALE GENOMIC DNA]</scope>
    <source>
        <strain evidence="11 13">Nm2</strain>
    </source>
</reference>
<evidence type="ECO:0000256" key="5">
    <source>
        <dbReference type="ARBA" id="ARBA00022898"/>
    </source>
</evidence>
<dbReference type="Proteomes" id="UP000034156">
    <property type="component" value="Chromosome"/>
</dbReference>
<dbReference type="FunFam" id="2.40.37.10:FF:000002">
    <property type="entry name" value="Alanine racemase"/>
    <property type="match status" value="1"/>
</dbReference>
<evidence type="ECO:0000256" key="9">
    <source>
        <dbReference type="PIRSR" id="PIRSR600821-52"/>
    </source>
</evidence>